<dbReference type="AlphaFoldDB" id="A0A2G9X354"/>
<feature type="transmembrane region" description="Helical" evidence="1">
    <location>
        <begin position="12"/>
        <end position="32"/>
    </location>
</feature>
<comment type="caution">
    <text evidence="3">The sequence shown here is derived from an EMBL/GenBank/DDBJ whole genome shotgun (WGS) entry which is preliminary data.</text>
</comment>
<keyword evidence="1" id="KW-1133">Transmembrane helix</keyword>
<dbReference type="InterPro" id="IPR018649">
    <property type="entry name" value="SHOCT"/>
</dbReference>
<evidence type="ECO:0000259" key="2">
    <source>
        <dbReference type="Pfam" id="PF09851"/>
    </source>
</evidence>
<organism evidence="3 4">
    <name type="scientific">Pleomorphomonas carboxyditropha</name>
    <dbReference type="NCBI Taxonomy" id="2023338"/>
    <lineage>
        <taxon>Bacteria</taxon>
        <taxon>Pseudomonadati</taxon>
        <taxon>Pseudomonadota</taxon>
        <taxon>Alphaproteobacteria</taxon>
        <taxon>Hyphomicrobiales</taxon>
        <taxon>Pleomorphomonadaceae</taxon>
        <taxon>Pleomorphomonas</taxon>
    </lineage>
</organism>
<accession>A0A2G9X354</accession>
<feature type="transmembrane region" description="Helical" evidence="1">
    <location>
        <begin position="44"/>
        <end position="66"/>
    </location>
</feature>
<dbReference type="Pfam" id="PF14373">
    <property type="entry name" value="Imm_superinfect"/>
    <property type="match status" value="1"/>
</dbReference>
<protein>
    <recommendedName>
        <fullName evidence="2">SHOCT domain-containing protein</fullName>
    </recommendedName>
</protein>
<dbReference type="InterPro" id="IPR016410">
    <property type="entry name" value="Phage_imm"/>
</dbReference>
<proteinExistence type="predicted"/>
<sequence length="123" mass="13291">MYRESSGDGFGGFFLVLVILSLLLYFVPSIVASKRDHPNKGAIYILNILAGWTFIGWVGALVWAMMNSGSQQSAQPVIHYSSANSESGGSIAEKIKEFKELLDSGTITQSEFDALKAKAINGD</sequence>
<name>A0A2G9X354_9HYPH</name>
<evidence type="ECO:0000313" key="3">
    <source>
        <dbReference type="EMBL" id="PIP01355.1"/>
    </source>
</evidence>
<keyword evidence="1" id="KW-0472">Membrane</keyword>
<keyword evidence="4" id="KW-1185">Reference proteome</keyword>
<feature type="domain" description="SHOCT" evidence="2">
    <location>
        <begin position="93"/>
        <end position="118"/>
    </location>
</feature>
<evidence type="ECO:0000256" key="1">
    <source>
        <dbReference type="SAM" id="Phobius"/>
    </source>
</evidence>
<gene>
    <name evidence="3" type="ORF">CJ014_00905</name>
</gene>
<keyword evidence="1" id="KW-0812">Transmembrane</keyword>
<dbReference type="EMBL" id="NQVN01000001">
    <property type="protein sequence ID" value="PIP01355.1"/>
    <property type="molecule type" value="Genomic_DNA"/>
</dbReference>
<evidence type="ECO:0000313" key="4">
    <source>
        <dbReference type="Proteomes" id="UP000231070"/>
    </source>
</evidence>
<dbReference type="Pfam" id="PF09851">
    <property type="entry name" value="SHOCT"/>
    <property type="match status" value="1"/>
</dbReference>
<reference evidence="3 4" key="1">
    <citation type="submission" date="2017-08" db="EMBL/GenBank/DDBJ databases">
        <title>Pleomorphomonas carboxidotrophicus sp. nov., a new mesophilic hydrogenogenic carboxidotroph.</title>
        <authorList>
            <person name="Esquivel-Elizondo S."/>
            <person name="Krajmalnik-Brown R."/>
            <person name="Maldonado J."/>
        </authorList>
    </citation>
    <scope>NUCLEOTIDE SEQUENCE [LARGE SCALE GENOMIC DNA]</scope>
    <source>
        <strain evidence="3 4">SVCO-16</strain>
    </source>
</reference>
<dbReference type="Proteomes" id="UP000231070">
    <property type="component" value="Unassembled WGS sequence"/>
</dbReference>